<dbReference type="EMBL" id="CP001488">
    <property type="protein sequence ID" value="ACN99903.1"/>
    <property type="molecule type" value="Genomic_DNA"/>
</dbReference>
<reference evidence="2" key="1">
    <citation type="submission" date="2009-03" db="EMBL/GenBank/DDBJ databases">
        <title>Brucella melitensis ATCC 23457 whole genome shotgun sequencing project.</title>
        <authorList>
            <person name="Setubal J.C."/>
            <person name="Boyle S."/>
            <person name="Crasta O.R."/>
            <person name="Gillespie J.J."/>
            <person name="Kenyon R.W."/>
            <person name="Lu J."/>
            <person name="Mane S."/>
            <person name="Nagrani S."/>
            <person name="Shallom J.M."/>
            <person name="Shallom S."/>
            <person name="Shukla M."/>
            <person name="Snyder E.E."/>
            <person name="Sobral B.W."/>
            <person name="Wattam A.R."/>
            <person name="Will R."/>
            <person name="Williams K."/>
            <person name="Yoo H."/>
            <person name="Munk C."/>
            <person name="Tapia R."/>
            <person name="Han C."/>
            <person name="Detter J.C."/>
            <person name="Bruce D."/>
            <person name="Brettin T.S."/>
        </authorList>
    </citation>
    <scope>NUCLEOTIDE SEQUENCE [LARGE SCALE GENOMIC DNA]</scope>
    <source>
        <strain evidence="2">ATCC 23457</strain>
    </source>
</reference>
<dbReference type="HOGENOM" id="CLU_3248233_0_0_5"/>
<accession>C0RGE6</accession>
<dbReference type="KEGG" id="bmi:BMEA_A0090"/>
<organism evidence="1 2">
    <name type="scientific">Brucella melitensis biotype 2 (strain ATCC 23457)</name>
    <dbReference type="NCBI Taxonomy" id="546272"/>
    <lineage>
        <taxon>Bacteria</taxon>
        <taxon>Pseudomonadati</taxon>
        <taxon>Pseudomonadota</taxon>
        <taxon>Alphaproteobacteria</taxon>
        <taxon>Hyphomicrobiales</taxon>
        <taxon>Brucellaceae</taxon>
        <taxon>Brucella/Ochrobactrum group</taxon>
        <taxon>Brucella</taxon>
    </lineage>
</organism>
<evidence type="ECO:0000313" key="1">
    <source>
        <dbReference type="EMBL" id="ACN99903.1"/>
    </source>
</evidence>
<name>C0RGE6_BRUMB</name>
<protein>
    <submittedName>
        <fullName evidence="1">ABC transporter related protein</fullName>
    </submittedName>
</protein>
<gene>
    <name evidence="1" type="ordered locus">BMEA_A0090</name>
</gene>
<proteinExistence type="predicted"/>
<sequence length="42" mass="4468">MVLVTHDPSLAARCDREIPVRSGRIAEPVQGAGIPETQAVRA</sequence>
<dbReference type="AlphaFoldDB" id="C0RGE6"/>
<dbReference type="Proteomes" id="UP000001748">
    <property type="component" value="Chromosome I"/>
</dbReference>
<evidence type="ECO:0000313" key="2">
    <source>
        <dbReference type="Proteomes" id="UP000001748"/>
    </source>
</evidence>